<organism evidence="1 2">
    <name type="scientific">Ramazzottius varieornatus</name>
    <name type="common">Water bear</name>
    <name type="synonym">Tardigrade</name>
    <dbReference type="NCBI Taxonomy" id="947166"/>
    <lineage>
        <taxon>Eukaryota</taxon>
        <taxon>Metazoa</taxon>
        <taxon>Ecdysozoa</taxon>
        <taxon>Tardigrada</taxon>
        <taxon>Eutardigrada</taxon>
        <taxon>Parachela</taxon>
        <taxon>Hypsibioidea</taxon>
        <taxon>Ramazzottiidae</taxon>
        <taxon>Ramazzottius</taxon>
    </lineage>
</organism>
<reference evidence="1 2" key="1">
    <citation type="journal article" date="2016" name="Nat. Commun.">
        <title>Extremotolerant tardigrade genome and improved radiotolerance of human cultured cells by tardigrade-unique protein.</title>
        <authorList>
            <person name="Hashimoto T."/>
            <person name="Horikawa D.D."/>
            <person name="Saito Y."/>
            <person name="Kuwahara H."/>
            <person name="Kozuka-Hata H."/>
            <person name="Shin-I T."/>
            <person name="Minakuchi Y."/>
            <person name="Ohishi K."/>
            <person name="Motoyama A."/>
            <person name="Aizu T."/>
            <person name="Enomoto A."/>
            <person name="Kondo K."/>
            <person name="Tanaka S."/>
            <person name="Hara Y."/>
            <person name="Koshikawa S."/>
            <person name="Sagara H."/>
            <person name="Miura T."/>
            <person name="Yokobori S."/>
            <person name="Miyagawa K."/>
            <person name="Suzuki Y."/>
            <person name="Kubo T."/>
            <person name="Oyama M."/>
            <person name="Kohara Y."/>
            <person name="Fujiyama A."/>
            <person name="Arakawa K."/>
            <person name="Katayama T."/>
            <person name="Toyoda A."/>
            <person name="Kunieda T."/>
        </authorList>
    </citation>
    <scope>NUCLEOTIDE SEQUENCE [LARGE SCALE GENOMIC DNA]</scope>
    <source>
        <strain evidence="1 2">YOKOZUNA-1</strain>
    </source>
</reference>
<protein>
    <submittedName>
        <fullName evidence="1">Uncharacterized protein</fullName>
    </submittedName>
</protein>
<keyword evidence="2" id="KW-1185">Reference proteome</keyword>
<sequence>MDSCCGTAAQDYHKEIRASSSIAVGISMQVDLTNYKPPPLRFTATWVLPGSISSAWAKRLLATAPVFNADIN</sequence>
<evidence type="ECO:0000313" key="1">
    <source>
        <dbReference type="EMBL" id="GAU98063.1"/>
    </source>
</evidence>
<dbReference type="EMBL" id="BDGG01000004">
    <property type="protein sequence ID" value="GAU98063.1"/>
    <property type="molecule type" value="Genomic_DNA"/>
</dbReference>
<evidence type="ECO:0000313" key="2">
    <source>
        <dbReference type="Proteomes" id="UP000186922"/>
    </source>
</evidence>
<accession>A0A1D1VGN1</accession>
<dbReference type="AlphaFoldDB" id="A0A1D1VGN1"/>
<comment type="caution">
    <text evidence="1">The sequence shown here is derived from an EMBL/GenBank/DDBJ whole genome shotgun (WGS) entry which is preliminary data.</text>
</comment>
<name>A0A1D1VGN1_RAMVA</name>
<dbReference type="Proteomes" id="UP000186922">
    <property type="component" value="Unassembled WGS sequence"/>
</dbReference>
<proteinExistence type="predicted"/>
<gene>
    <name evidence="1" type="primary">RvY_09261-1</name>
    <name evidence="1" type="synonym">RvY_09261.1</name>
    <name evidence="1" type="ORF">RvY_09261</name>
</gene>